<dbReference type="PANTHER" id="PTHR45181">
    <property type="entry name" value="HEAT SHOCK PROTEIN DNAJ WITH TETRATRICOPEPTIDE REPEAT-CONTAINING PROTEIN"/>
    <property type="match status" value="1"/>
</dbReference>
<evidence type="ECO:0000313" key="4">
    <source>
        <dbReference type="EMBL" id="CAD6238873.1"/>
    </source>
</evidence>
<protein>
    <recommendedName>
        <fullName evidence="3">J domain-containing protein</fullName>
    </recommendedName>
</protein>
<dbReference type="PROSITE" id="PS50076">
    <property type="entry name" value="DNAJ_2"/>
    <property type="match status" value="1"/>
</dbReference>
<feature type="transmembrane region" description="Helical" evidence="2">
    <location>
        <begin position="1138"/>
        <end position="1162"/>
    </location>
</feature>
<dbReference type="EMBL" id="CAJGYO010000006">
    <property type="protein sequence ID" value="CAD6238873.1"/>
    <property type="molecule type" value="Genomic_DNA"/>
</dbReference>
<dbReference type="Gene3D" id="1.10.287.110">
    <property type="entry name" value="DnaJ domain"/>
    <property type="match status" value="1"/>
</dbReference>
<dbReference type="AlphaFoldDB" id="A0A811PFA4"/>
<dbReference type="PANTHER" id="PTHR45181:SF14">
    <property type="entry name" value="TETRATRICOPEPTIDE REPEAT (TPR)-LIKE SUPERFAMILY PROTEIN"/>
    <property type="match status" value="1"/>
</dbReference>
<evidence type="ECO:0000259" key="3">
    <source>
        <dbReference type="PROSITE" id="PS50076"/>
    </source>
</evidence>
<keyword evidence="5" id="KW-1185">Reference proteome</keyword>
<evidence type="ECO:0000313" key="5">
    <source>
        <dbReference type="Proteomes" id="UP000604825"/>
    </source>
</evidence>
<dbReference type="OrthoDB" id="10250354at2759"/>
<feature type="region of interest" description="Disordered" evidence="1">
    <location>
        <begin position="393"/>
        <end position="424"/>
    </location>
</feature>
<feature type="region of interest" description="Disordered" evidence="1">
    <location>
        <begin position="1"/>
        <end position="75"/>
    </location>
</feature>
<keyword evidence="2" id="KW-1133">Transmembrane helix</keyword>
<feature type="compositionally biased region" description="Polar residues" evidence="1">
    <location>
        <begin position="66"/>
        <end position="75"/>
    </location>
</feature>
<dbReference type="Proteomes" id="UP000604825">
    <property type="component" value="Unassembled WGS sequence"/>
</dbReference>
<dbReference type="PRINTS" id="PR00625">
    <property type="entry name" value="JDOMAIN"/>
</dbReference>
<organism evidence="4 5">
    <name type="scientific">Miscanthus lutarioriparius</name>
    <dbReference type="NCBI Taxonomy" id="422564"/>
    <lineage>
        <taxon>Eukaryota</taxon>
        <taxon>Viridiplantae</taxon>
        <taxon>Streptophyta</taxon>
        <taxon>Embryophyta</taxon>
        <taxon>Tracheophyta</taxon>
        <taxon>Spermatophyta</taxon>
        <taxon>Magnoliopsida</taxon>
        <taxon>Liliopsida</taxon>
        <taxon>Poales</taxon>
        <taxon>Poaceae</taxon>
        <taxon>PACMAD clade</taxon>
        <taxon>Panicoideae</taxon>
        <taxon>Andropogonodae</taxon>
        <taxon>Andropogoneae</taxon>
        <taxon>Saccharinae</taxon>
        <taxon>Miscanthus</taxon>
    </lineage>
</organism>
<dbReference type="InterPro" id="IPR036869">
    <property type="entry name" value="J_dom_sf"/>
</dbReference>
<dbReference type="GO" id="GO:0005783">
    <property type="term" value="C:endoplasmic reticulum"/>
    <property type="evidence" value="ECO:0007669"/>
    <property type="project" value="UniProtKB-ARBA"/>
</dbReference>
<accession>A0A811PFA4</accession>
<name>A0A811PFA4_9POAL</name>
<keyword evidence="2" id="KW-0472">Membrane</keyword>
<proteinExistence type="predicted"/>
<gene>
    <name evidence="4" type="ORF">NCGR_LOCUS25999</name>
</gene>
<dbReference type="SMART" id="SM00271">
    <property type="entry name" value="DnaJ"/>
    <property type="match status" value="1"/>
</dbReference>
<dbReference type="InterPro" id="IPR019734">
    <property type="entry name" value="TPR_rpt"/>
</dbReference>
<keyword evidence="2" id="KW-0812">Transmembrane</keyword>
<dbReference type="Gene3D" id="1.25.40.10">
    <property type="entry name" value="Tetratricopeptide repeat domain"/>
    <property type="match status" value="2"/>
</dbReference>
<dbReference type="Pfam" id="PF14559">
    <property type="entry name" value="TPR_19"/>
    <property type="match status" value="1"/>
</dbReference>
<dbReference type="InterPro" id="IPR011990">
    <property type="entry name" value="TPR-like_helical_dom_sf"/>
</dbReference>
<reference evidence="4" key="1">
    <citation type="submission" date="2020-10" db="EMBL/GenBank/DDBJ databases">
        <authorList>
            <person name="Han B."/>
            <person name="Lu T."/>
            <person name="Zhao Q."/>
            <person name="Huang X."/>
            <person name="Zhao Y."/>
        </authorList>
    </citation>
    <scope>NUCLEOTIDE SEQUENCE</scope>
</reference>
<dbReference type="Pfam" id="PF00226">
    <property type="entry name" value="DnaJ"/>
    <property type="match status" value="1"/>
</dbReference>
<dbReference type="SUPFAM" id="SSF48452">
    <property type="entry name" value="TPR-like"/>
    <property type="match status" value="2"/>
</dbReference>
<dbReference type="CDD" id="cd06257">
    <property type="entry name" value="DnaJ"/>
    <property type="match status" value="1"/>
</dbReference>
<feature type="compositionally biased region" description="Polar residues" evidence="1">
    <location>
        <begin position="398"/>
        <end position="413"/>
    </location>
</feature>
<sequence>MDPAPDPLSISASAPFPTIPAASGPRPRAARTTRRHAAPFRSDHPAASASRRSGIDLPRRPAAPAFSQQEGSLSVGSWGASRDATFVFGSGVVAGAPEMRRSFSSGSGEASLAELSDAVHRLSLDGYGRRSDIDAPGGDDTLPVTDSGDRFRARGCISTLYEGFCLDSIQHQTEQLDEGRGVPSQTMQCESVGMRSLASPTCTDENAPIEFARSEGSLPIRDSVEESRNSGHCGNAHHDFFVFGGHAGYRSLATNATETNIGEVHSADKESVTCNSEQLNPSVAKDRTFTKFILQDAKHVFGSSDNDLPRSEPCEISTMVETSDTVTSSFGSEDGIVKVSSIKVPWDIEAVAASELVECRPSFDEKSFTFDDHNVASRNKGGVKGMSMKSRTFMPKKSSANQASSLESVSRSGHCSGEVSPEEKLNLKEASSLVSEDSGINCAQADSINNLRTTESGHAETEFTSAANTEHSGKSDFIFSASTFNQSMLHSQRRHTKKKSGGMGNHASSIQSLPSSAVGLACSEVSGSQQCVDLAAQWTEFSKIEPNRVTISRGAECSTSKNFGDHDNCETWRLRGNQAYAEGQLTKAEECYTHGIDSFSPNEVSRKALMLCYSNRAATRMSLGKMREALSDCRAAIDIDSSFLKAQARAANCLLALGDVEEARKAFEMCLKSNHLSSLDHKIVDEASDGLQKAKKISGLIIECKEYLIKKAFDKIPSALQMISDALSISIYSDEFMAMKAEALLLLQRYEEVIRFCEETLYVAERNSVCLCLDKHSESNNLDNNTCSVKLWRYHLIAKSYFFLGKLEEANQFLKKNDQIKVMGCRCGKQSQDSILSLPMVISELLRLKAAGNEAFQSGKYLEAVEHYTAALMSNSESLRFLAVCFCNRAAAYQAMGQILDAIADCSLAIALDPDYAKAISRRSSLYELIRDYGQAENDLRRLIALLEKQLQENMTMPLEKTLSIRNNLNRANLRFSSLDRDARKGASLNMYLILGIEPSSSAVDIKKAYRKAALRHHPDKASTFLVRSENISDAVWREITNEIRRDADYLFKIIGKAYAMLSDPTTQKLKRAKKGREHRKQIREPKNGRTEYGHWFRQSCGQQEAWCGVGMARQQFKKDMEGVEWGGREQERRMFNISIITLPFVSINISAMAVGFLCTFAHQDCRLHEHQHPCKRLGVVCKADVNISDVVLSILEQSEWNQQE</sequence>
<feature type="domain" description="J" evidence="3">
    <location>
        <begin position="990"/>
        <end position="1084"/>
    </location>
</feature>
<comment type="caution">
    <text evidence="4">The sequence shown here is derived from an EMBL/GenBank/DDBJ whole genome shotgun (WGS) entry which is preliminary data.</text>
</comment>
<evidence type="ECO:0000256" key="2">
    <source>
        <dbReference type="SAM" id="Phobius"/>
    </source>
</evidence>
<dbReference type="SUPFAM" id="SSF46565">
    <property type="entry name" value="Chaperone J-domain"/>
    <property type="match status" value="1"/>
</dbReference>
<dbReference type="InterPro" id="IPR001623">
    <property type="entry name" value="DnaJ_domain"/>
</dbReference>
<evidence type="ECO:0000256" key="1">
    <source>
        <dbReference type="SAM" id="MobiDB-lite"/>
    </source>
</evidence>
<feature type="compositionally biased region" description="Basic residues" evidence="1">
    <location>
        <begin position="28"/>
        <end position="38"/>
    </location>
</feature>
<dbReference type="SMART" id="SM00028">
    <property type="entry name" value="TPR"/>
    <property type="match status" value="7"/>
</dbReference>